<protein>
    <submittedName>
        <fullName evidence="9">FAD-dependent oxidoreductase</fullName>
    </submittedName>
</protein>
<comment type="cofactor">
    <cofactor evidence="1">
        <name>FAD</name>
        <dbReference type="ChEBI" id="CHEBI:57692"/>
    </cofactor>
</comment>
<dbReference type="EMBL" id="JAUJFI010000154">
    <property type="protein sequence ID" value="MDQ2105606.1"/>
    <property type="molecule type" value="Genomic_DNA"/>
</dbReference>
<evidence type="ECO:0000313" key="9">
    <source>
        <dbReference type="EMBL" id="MDQ2105606.1"/>
    </source>
</evidence>
<evidence type="ECO:0000259" key="8">
    <source>
        <dbReference type="Pfam" id="PF00890"/>
    </source>
</evidence>
<dbReference type="InterPro" id="IPR005288">
    <property type="entry name" value="NadB"/>
</dbReference>
<evidence type="ECO:0000313" key="10">
    <source>
        <dbReference type="Proteomes" id="UP001227317"/>
    </source>
</evidence>
<evidence type="ECO:0000256" key="7">
    <source>
        <dbReference type="SAM" id="Phobius"/>
    </source>
</evidence>
<reference evidence="9 10" key="1">
    <citation type="submission" date="2023-06" db="EMBL/GenBank/DDBJ databases">
        <title>Azospirillum isscasensis sp.nov, a bacterium isolated from rhizosphere soil of rice.</title>
        <authorList>
            <person name="Wang H."/>
        </authorList>
    </citation>
    <scope>NUCLEOTIDE SEQUENCE [LARGE SCALE GENOMIC DNA]</scope>
    <source>
        <strain evidence="9 10">C340-1</strain>
    </source>
</reference>
<feature type="compositionally biased region" description="Low complexity" evidence="6">
    <location>
        <begin position="50"/>
        <end position="59"/>
    </location>
</feature>
<dbReference type="SUPFAM" id="SSF51905">
    <property type="entry name" value="FAD/NAD(P)-binding domain"/>
    <property type="match status" value="1"/>
</dbReference>
<feature type="region of interest" description="Disordered" evidence="6">
    <location>
        <begin position="43"/>
        <end position="66"/>
    </location>
</feature>
<name>A0ABU0WMZ1_9PROT</name>
<dbReference type="Pfam" id="PF00890">
    <property type="entry name" value="FAD_binding_2"/>
    <property type="match status" value="1"/>
</dbReference>
<evidence type="ECO:0000256" key="5">
    <source>
        <dbReference type="ARBA" id="ARBA00048305"/>
    </source>
</evidence>
<keyword evidence="7" id="KW-0472">Membrane</keyword>
<evidence type="ECO:0000256" key="6">
    <source>
        <dbReference type="SAM" id="MobiDB-lite"/>
    </source>
</evidence>
<organism evidence="9 10">
    <name type="scientific">Azospirillum isscasi</name>
    <dbReference type="NCBI Taxonomy" id="3053926"/>
    <lineage>
        <taxon>Bacteria</taxon>
        <taxon>Pseudomonadati</taxon>
        <taxon>Pseudomonadota</taxon>
        <taxon>Alphaproteobacteria</taxon>
        <taxon>Rhodospirillales</taxon>
        <taxon>Azospirillaceae</taxon>
        <taxon>Azospirillum</taxon>
    </lineage>
</organism>
<keyword evidence="3" id="KW-0274">FAD</keyword>
<comment type="catalytic activity">
    <reaction evidence="5">
        <text>L-aspartate + O2 = iminosuccinate + H2O2</text>
        <dbReference type="Rhea" id="RHEA:25876"/>
        <dbReference type="ChEBI" id="CHEBI:15379"/>
        <dbReference type="ChEBI" id="CHEBI:16240"/>
        <dbReference type="ChEBI" id="CHEBI:29991"/>
        <dbReference type="ChEBI" id="CHEBI:77875"/>
        <dbReference type="EC" id="1.4.3.16"/>
    </reaction>
    <physiologicalReaction direction="left-to-right" evidence="5">
        <dbReference type="Rhea" id="RHEA:25877"/>
    </physiologicalReaction>
</comment>
<dbReference type="RefSeq" id="WP_306710284.1">
    <property type="nucleotide sequence ID" value="NZ_JAUJFI010000154.1"/>
</dbReference>
<keyword evidence="7" id="KW-1133">Transmembrane helix</keyword>
<keyword evidence="10" id="KW-1185">Reference proteome</keyword>
<proteinExistence type="predicted"/>
<comment type="caution">
    <text evidence="9">The sequence shown here is derived from an EMBL/GenBank/DDBJ whole genome shotgun (WGS) entry which is preliminary data.</text>
</comment>
<dbReference type="PANTHER" id="PTHR42716">
    <property type="entry name" value="L-ASPARTATE OXIDASE"/>
    <property type="match status" value="1"/>
</dbReference>
<keyword evidence="7" id="KW-0812">Transmembrane</keyword>
<gene>
    <name evidence="9" type="ORF">QSG27_23110</name>
</gene>
<dbReference type="Proteomes" id="UP001227317">
    <property type="component" value="Unassembled WGS sequence"/>
</dbReference>
<keyword evidence="4" id="KW-0560">Oxidoreductase</keyword>
<evidence type="ECO:0000256" key="3">
    <source>
        <dbReference type="ARBA" id="ARBA00022827"/>
    </source>
</evidence>
<feature type="domain" description="FAD-dependent oxidoreductase 2 FAD-binding" evidence="8">
    <location>
        <begin position="12"/>
        <end position="79"/>
    </location>
</feature>
<keyword evidence="2" id="KW-0285">Flavoprotein</keyword>
<feature type="transmembrane region" description="Helical" evidence="7">
    <location>
        <begin position="12"/>
        <end position="29"/>
    </location>
</feature>
<sequence>MVTPYTVRDSEVVVIGSGLAGLTAALHLAPRAVTLLTKTPDLPGGSSNHAQGGIAAAIGPGDGPEAHAADTVAAGAGFVDAGRALL</sequence>
<dbReference type="InterPro" id="IPR003953">
    <property type="entry name" value="FAD-dep_OxRdtase_2_FAD-bd"/>
</dbReference>
<dbReference type="PANTHER" id="PTHR42716:SF2">
    <property type="entry name" value="L-ASPARTATE OXIDASE, CHLOROPLASTIC"/>
    <property type="match status" value="1"/>
</dbReference>
<evidence type="ECO:0000256" key="4">
    <source>
        <dbReference type="ARBA" id="ARBA00023002"/>
    </source>
</evidence>
<dbReference type="Gene3D" id="3.50.50.60">
    <property type="entry name" value="FAD/NAD(P)-binding domain"/>
    <property type="match status" value="1"/>
</dbReference>
<accession>A0ABU0WMZ1</accession>
<feature type="non-terminal residue" evidence="9">
    <location>
        <position position="86"/>
    </location>
</feature>
<evidence type="ECO:0000256" key="2">
    <source>
        <dbReference type="ARBA" id="ARBA00022630"/>
    </source>
</evidence>
<dbReference type="InterPro" id="IPR036188">
    <property type="entry name" value="FAD/NAD-bd_sf"/>
</dbReference>
<evidence type="ECO:0000256" key="1">
    <source>
        <dbReference type="ARBA" id="ARBA00001974"/>
    </source>
</evidence>